<feature type="non-terminal residue" evidence="1">
    <location>
        <position position="86"/>
    </location>
</feature>
<gene>
    <name evidence="1" type="ORF">BaRGS_00003011</name>
</gene>
<reference evidence="1 2" key="1">
    <citation type="journal article" date="2023" name="Sci. Data">
        <title>Genome assembly of the Korean intertidal mud-creeper Batillaria attramentaria.</title>
        <authorList>
            <person name="Patra A.K."/>
            <person name="Ho P.T."/>
            <person name="Jun S."/>
            <person name="Lee S.J."/>
            <person name="Kim Y."/>
            <person name="Won Y.J."/>
        </authorList>
    </citation>
    <scope>NUCLEOTIDE SEQUENCE [LARGE SCALE GENOMIC DNA]</scope>
    <source>
        <strain evidence="1">Wonlab-2016</strain>
    </source>
</reference>
<comment type="caution">
    <text evidence="1">The sequence shown here is derived from an EMBL/GenBank/DDBJ whole genome shotgun (WGS) entry which is preliminary data.</text>
</comment>
<sequence>RRTSRVPLEAAECFLVNAHLNKALEEQIWKKKSGLDLANYNMDESLSELSICLEDKCGSVPLRAQFPVTAMFRSSGARKVAGGRVE</sequence>
<accession>A0ABD0M2G2</accession>
<evidence type="ECO:0000313" key="2">
    <source>
        <dbReference type="Proteomes" id="UP001519460"/>
    </source>
</evidence>
<dbReference type="Proteomes" id="UP001519460">
    <property type="component" value="Unassembled WGS sequence"/>
</dbReference>
<evidence type="ECO:0000313" key="1">
    <source>
        <dbReference type="EMBL" id="KAK7505740.1"/>
    </source>
</evidence>
<organism evidence="1 2">
    <name type="scientific">Batillaria attramentaria</name>
    <dbReference type="NCBI Taxonomy" id="370345"/>
    <lineage>
        <taxon>Eukaryota</taxon>
        <taxon>Metazoa</taxon>
        <taxon>Spiralia</taxon>
        <taxon>Lophotrochozoa</taxon>
        <taxon>Mollusca</taxon>
        <taxon>Gastropoda</taxon>
        <taxon>Caenogastropoda</taxon>
        <taxon>Sorbeoconcha</taxon>
        <taxon>Cerithioidea</taxon>
        <taxon>Batillariidae</taxon>
        <taxon>Batillaria</taxon>
    </lineage>
</organism>
<dbReference type="EMBL" id="JACVVK020000009">
    <property type="protein sequence ID" value="KAK7505740.1"/>
    <property type="molecule type" value="Genomic_DNA"/>
</dbReference>
<feature type="non-terminal residue" evidence="1">
    <location>
        <position position="1"/>
    </location>
</feature>
<dbReference type="AlphaFoldDB" id="A0ABD0M2G2"/>
<proteinExistence type="predicted"/>
<protein>
    <submittedName>
        <fullName evidence="1">Uncharacterized protein</fullName>
    </submittedName>
</protein>
<keyword evidence="2" id="KW-1185">Reference proteome</keyword>
<name>A0ABD0M2G2_9CAEN</name>